<dbReference type="HOGENOM" id="CLU_1304235_0_0_14"/>
<keyword evidence="3" id="KW-1185">Reference proteome</keyword>
<evidence type="ECO:0000313" key="2">
    <source>
        <dbReference type="EMBL" id="AGR41011.1"/>
    </source>
</evidence>
<protein>
    <submittedName>
        <fullName evidence="2">Uncharacterized protein</fullName>
    </submittedName>
</protein>
<reference evidence="2 3" key="1">
    <citation type="journal article" date="2013" name="Genome Biol. Evol.">
        <title>Comparison of metabolic capacities and inference of gene content evolution in mosquito-associated Spiroplasma diminutum and S. taiwanense.</title>
        <authorList>
            <person name="Lo W.S."/>
            <person name="Ku C."/>
            <person name="Chen L.L."/>
            <person name="Chang T.H."/>
            <person name="Kuo C.H."/>
        </authorList>
    </citation>
    <scope>NUCLEOTIDE SEQUENCE [LARGE SCALE GENOMIC DNA]</scope>
    <source>
        <strain evidence="2">CT-1</strain>
    </source>
</reference>
<feature type="coiled-coil region" evidence="1">
    <location>
        <begin position="71"/>
        <end position="98"/>
    </location>
</feature>
<keyword evidence="1" id="KW-0175">Coiled coil</keyword>
<dbReference type="KEGG" id="stai:STAIW_v1c03530"/>
<proteinExistence type="predicted"/>
<gene>
    <name evidence="2" type="ORF">STAIW_v1c03530</name>
</gene>
<dbReference type="STRING" id="1276220.STAIW_v1c03530"/>
<dbReference type="PATRIC" id="fig|1276220.3.peg.356"/>
<evidence type="ECO:0000313" key="3">
    <source>
        <dbReference type="Proteomes" id="UP000014984"/>
    </source>
</evidence>
<dbReference type="AlphaFoldDB" id="S5LWK0"/>
<accession>S5LWK0</accession>
<organism evidence="2 3">
    <name type="scientific">Spiroplasma taiwanense CT-1</name>
    <dbReference type="NCBI Taxonomy" id="1276220"/>
    <lineage>
        <taxon>Bacteria</taxon>
        <taxon>Bacillati</taxon>
        <taxon>Mycoplasmatota</taxon>
        <taxon>Mollicutes</taxon>
        <taxon>Entomoplasmatales</taxon>
        <taxon>Spiroplasmataceae</taxon>
        <taxon>Spiroplasma</taxon>
    </lineage>
</organism>
<dbReference type="Proteomes" id="UP000014984">
    <property type="component" value="Chromosome"/>
</dbReference>
<dbReference type="EMBL" id="CP005074">
    <property type="protein sequence ID" value="AGR41011.1"/>
    <property type="molecule type" value="Genomic_DNA"/>
</dbReference>
<sequence length="211" mass="25013">MKCCKYIELNENSCSCSIFTNICKKKIECWCCFIDWWKALNNDGFSEINLLEISKNMSKNKYFPKTFRKGLIEFLENIENYKKQIADLENNFKFSNKDFNNNPEIIYNSIEISLIAKLLSFVNILDLYIEICNLFLEIMYFEIVNLTYTNLFNFLENIDNTIPYLVKIFLGLSKKIKNSIEFSTLMNKMISFDNNLVKLSEELNIKIVNYK</sequence>
<evidence type="ECO:0000256" key="1">
    <source>
        <dbReference type="SAM" id="Coils"/>
    </source>
</evidence>
<name>S5LWK0_9MOLU</name>